<dbReference type="GO" id="GO:0000270">
    <property type="term" value="P:peptidoglycan metabolic process"/>
    <property type="evidence" value="ECO:0007669"/>
    <property type="project" value="TreeGrafter"/>
</dbReference>
<dbReference type="InterPro" id="IPR003848">
    <property type="entry name" value="DUF218"/>
</dbReference>
<dbReference type="InterPro" id="IPR014729">
    <property type="entry name" value="Rossmann-like_a/b/a_fold"/>
</dbReference>
<dbReference type="STRING" id="159291.SAMN05920897_104165"/>
<evidence type="ECO:0000313" key="3">
    <source>
        <dbReference type="EMBL" id="SIQ15754.1"/>
    </source>
</evidence>
<dbReference type="GO" id="GO:0005886">
    <property type="term" value="C:plasma membrane"/>
    <property type="evidence" value="ECO:0007669"/>
    <property type="project" value="TreeGrafter"/>
</dbReference>
<keyword evidence="1" id="KW-1133">Transmembrane helix</keyword>
<dbReference type="CDD" id="cd06259">
    <property type="entry name" value="YdcF-like"/>
    <property type="match status" value="1"/>
</dbReference>
<proteinExistence type="predicted"/>
<dbReference type="PANTHER" id="PTHR30336">
    <property type="entry name" value="INNER MEMBRANE PROTEIN, PROBABLE PERMEASE"/>
    <property type="match status" value="1"/>
</dbReference>
<gene>
    <name evidence="3" type="ORF">SAMN05920897_104165</name>
</gene>
<dbReference type="GO" id="GO:0043164">
    <property type="term" value="P:Gram-negative-bacterium-type cell wall biogenesis"/>
    <property type="evidence" value="ECO:0007669"/>
    <property type="project" value="TreeGrafter"/>
</dbReference>
<organism evidence="3 4">
    <name type="scientific">Alkalispirochaeta americana</name>
    <dbReference type="NCBI Taxonomy" id="159291"/>
    <lineage>
        <taxon>Bacteria</taxon>
        <taxon>Pseudomonadati</taxon>
        <taxon>Spirochaetota</taxon>
        <taxon>Spirochaetia</taxon>
        <taxon>Spirochaetales</taxon>
        <taxon>Spirochaetaceae</taxon>
        <taxon>Alkalispirochaeta</taxon>
    </lineage>
</organism>
<name>A0A1N6QGM0_9SPIO</name>
<accession>A0A1N6QGM0</accession>
<feature type="domain" description="DUF218" evidence="2">
    <location>
        <begin position="80"/>
        <end position="257"/>
    </location>
</feature>
<dbReference type="AlphaFoldDB" id="A0A1N6QGM0"/>
<feature type="transmembrane region" description="Helical" evidence="1">
    <location>
        <begin position="12"/>
        <end position="30"/>
    </location>
</feature>
<evidence type="ECO:0000313" key="4">
    <source>
        <dbReference type="Proteomes" id="UP000186400"/>
    </source>
</evidence>
<keyword evidence="1" id="KW-0812">Transmembrane</keyword>
<keyword evidence="4" id="KW-1185">Reference proteome</keyword>
<dbReference type="EMBL" id="FTMS01000004">
    <property type="protein sequence ID" value="SIQ15754.1"/>
    <property type="molecule type" value="Genomic_DNA"/>
</dbReference>
<sequence>MIFAAQKIIARLFFPVPLFFWISLAAWIALRGGRRRLARGLTAGAVVWLFLISWDPVGEFLLGTLENPFTTLEEIPADTDIVVVLGGGSHFREDRTGAARLSRSSQGRVLEGIRLVSGGRDDDRRPLLVFTGDSPRDGPAMAFVAGETARALGVPGEQVIMLEKTYNTRQEARAVRRFLEESSGWGNEAKGPNGRVVLVTSACHMLRSKALFQREGIDPVPAPAQYLTDQGSLSPWSFFPSASALEKTERFFYEVLGLLWMGMTR</sequence>
<dbReference type="RefSeq" id="WP_076488119.1">
    <property type="nucleotide sequence ID" value="NZ_FTMS01000004.1"/>
</dbReference>
<reference evidence="3 4" key="1">
    <citation type="submission" date="2017-01" db="EMBL/GenBank/DDBJ databases">
        <authorList>
            <person name="Mah S.A."/>
            <person name="Swanson W.J."/>
            <person name="Moy G.W."/>
            <person name="Vacquier V.D."/>
        </authorList>
    </citation>
    <scope>NUCLEOTIDE SEQUENCE [LARGE SCALE GENOMIC DNA]</scope>
    <source>
        <strain evidence="3 4">ASpG1</strain>
    </source>
</reference>
<protein>
    <submittedName>
        <fullName evidence="3">Uncharacterized SAM-binding protein YcdF, DUF218 family</fullName>
    </submittedName>
</protein>
<keyword evidence="1" id="KW-0472">Membrane</keyword>
<evidence type="ECO:0000259" key="2">
    <source>
        <dbReference type="Pfam" id="PF02698"/>
    </source>
</evidence>
<evidence type="ECO:0000256" key="1">
    <source>
        <dbReference type="SAM" id="Phobius"/>
    </source>
</evidence>
<dbReference type="PANTHER" id="PTHR30336:SF4">
    <property type="entry name" value="ENVELOPE BIOGENESIS FACTOR ELYC"/>
    <property type="match status" value="1"/>
</dbReference>
<dbReference type="InterPro" id="IPR051599">
    <property type="entry name" value="Cell_Envelope_Assoc"/>
</dbReference>
<dbReference type="OrthoDB" id="9782395at2"/>
<dbReference type="Gene3D" id="3.40.50.620">
    <property type="entry name" value="HUPs"/>
    <property type="match status" value="1"/>
</dbReference>
<dbReference type="Proteomes" id="UP000186400">
    <property type="component" value="Unassembled WGS sequence"/>
</dbReference>
<dbReference type="Pfam" id="PF02698">
    <property type="entry name" value="DUF218"/>
    <property type="match status" value="1"/>
</dbReference>